<feature type="region of interest" description="Disordered" evidence="2">
    <location>
        <begin position="1"/>
        <end position="21"/>
    </location>
</feature>
<evidence type="ECO:0000256" key="1">
    <source>
        <dbReference type="ARBA" id="ARBA00022737"/>
    </source>
</evidence>
<sequence>MPAKKKKEDNQEEITEEPLEGNGVFIFEDGSRYEGGWVKEGAPPAVKRKGQGTYVEGPNKYEGSWDNDQMSGEGTFHFASGAVYQGHWLCNQFDGKGVYTWPDGSRYEGQWRCNRMHGEGVYQDLHGTRWHGKFYHGSGPGLNQEIL</sequence>
<dbReference type="PANTHER" id="PTHR46917">
    <property type="entry name" value="MORN REPEAT-CONTAINING PROTEIN 2"/>
    <property type="match status" value="1"/>
</dbReference>
<dbReference type="FunFam" id="2.20.110.10:FF:000025">
    <property type="entry name" value="MORN repeat, putative"/>
    <property type="match status" value="1"/>
</dbReference>
<dbReference type="InterPro" id="IPR052849">
    <property type="entry name" value="MORN_repeat_protein"/>
</dbReference>
<evidence type="ECO:0000313" key="3">
    <source>
        <dbReference type="EMBL" id="CAE0801670.1"/>
    </source>
</evidence>
<dbReference type="InterPro" id="IPR003409">
    <property type="entry name" value="MORN"/>
</dbReference>
<dbReference type="EMBL" id="HBJA01037532">
    <property type="protein sequence ID" value="CAE0801670.1"/>
    <property type="molecule type" value="Transcribed_RNA"/>
</dbReference>
<dbReference type="PANTHER" id="PTHR46917:SF1">
    <property type="entry name" value="MORN REPEAT-CONTAINING PROTEIN 2"/>
    <property type="match status" value="1"/>
</dbReference>
<evidence type="ECO:0008006" key="4">
    <source>
        <dbReference type="Google" id="ProtNLM"/>
    </source>
</evidence>
<protein>
    <recommendedName>
        <fullName evidence="4">MORN repeat-containing protein 5</fullName>
    </recommendedName>
</protein>
<organism evidence="3">
    <name type="scientific">Eutreptiella gymnastica</name>
    <dbReference type="NCBI Taxonomy" id="73025"/>
    <lineage>
        <taxon>Eukaryota</taxon>
        <taxon>Discoba</taxon>
        <taxon>Euglenozoa</taxon>
        <taxon>Euglenida</taxon>
        <taxon>Spirocuta</taxon>
        <taxon>Euglenophyceae</taxon>
        <taxon>Eutreptiales</taxon>
        <taxon>Eutreptiaceae</taxon>
        <taxon>Eutreptiella</taxon>
    </lineage>
</organism>
<evidence type="ECO:0000256" key="2">
    <source>
        <dbReference type="SAM" id="MobiDB-lite"/>
    </source>
</evidence>
<gene>
    <name evidence="3" type="ORF">EGYM00163_LOCUS12791</name>
</gene>
<dbReference type="Gene3D" id="2.20.110.10">
    <property type="entry name" value="Histone H3 K4-specific methyltransferase SET7/9 N-terminal domain"/>
    <property type="match status" value="2"/>
</dbReference>
<dbReference type="Pfam" id="PF02493">
    <property type="entry name" value="MORN"/>
    <property type="match status" value="4"/>
</dbReference>
<accession>A0A7S4CN12</accession>
<proteinExistence type="predicted"/>
<keyword evidence="1" id="KW-0677">Repeat</keyword>
<dbReference type="SUPFAM" id="SSF82185">
    <property type="entry name" value="Histone H3 K4-specific methyltransferase SET7/9 N-terminal domain"/>
    <property type="match status" value="1"/>
</dbReference>
<dbReference type="SMART" id="SM00698">
    <property type="entry name" value="MORN"/>
    <property type="match status" value="3"/>
</dbReference>
<dbReference type="AlphaFoldDB" id="A0A7S4CN12"/>
<feature type="compositionally biased region" description="Acidic residues" evidence="2">
    <location>
        <begin position="10"/>
        <end position="19"/>
    </location>
</feature>
<reference evidence="3" key="1">
    <citation type="submission" date="2021-01" db="EMBL/GenBank/DDBJ databases">
        <authorList>
            <person name="Corre E."/>
            <person name="Pelletier E."/>
            <person name="Niang G."/>
            <person name="Scheremetjew M."/>
            <person name="Finn R."/>
            <person name="Kale V."/>
            <person name="Holt S."/>
            <person name="Cochrane G."/>
            <person name="Meng A."/>
            <person name="Brown T."/>
            <person name="Cohen L."/>
        </authorList>
    </citation>
    <scope>NUCLEOTIDE SEQUENCE</scope>
    <source>
        <strain evidence="3">CCMP1594</strain>
    </source>
</reference>
<name>A0A7S4CN12_9EUGL</name>